<proteinExistence type="predicted"/>
<accession>A0ABV0FV38</accession>
<name>A0ABV0FV38_9GAMM</name>
<sequence length="57" mass="6359">MTMQIRVPKSLEPTIEGIARESGLKYRHVVQYLLVEGLETLKQRARAMDTTSGDAIG</sequence>
<dbReference type="EMBL" id="JBDPZN010000024">
    <property type="protein sequence ID" value="MEO3684696.1"/>
    <property type="molecule type" value="Genomic_DNA"/>
</dbReference>
<evidence type="ECO:0008006" key="3">
    <source>
        <dbReference type="Google" id="ProtNLM"/>
    </source>
</evidence>
<evidence type="ECO:0000313" key="1">
    <source>
        <dbReference type="EMBL" id="MEO3684696.1"/>
    </source>
</evidence>
<dbReference type="Proteomes" id="UP001477278">
    <property type="component" value="Unassembled WGS sequence"/>
</dbReference>
<evidence type="ECO:0000313" key="2">
    <source>
        <dbReference type="Proteomes" id="UP001477278"/>
    </source>
</evidence>
<protein>
    <recommendedName>
        <fullName evidence="3">CopG family transcriptional regulator</fullName>
    </recommendedName>
</protein>
<comment type="caution">
    <text evidence="1">The sequence shown here is derived from an EMBL/GenBank/DDBJ whole genome shotgun (WGS) entry which is preliminary data.</text>
</comment>
<dbReference type="RefSeq" id="WP_347691076.1">
    <property type="nucleotide sequence ID" value="NZ_JBDPZN010000024.1"/>
</dbReference>
<gene>
    <name evidence="1" type="ORF">ABHN84_20745</name>
</gene>
<organism evidence="1 2">
    <name type="scientific">Shewanella vesiculosa</name>
    <dbReference type="NCBI Taxonomy" id="518738"/>
    <lineage>
        <taxon>Bacteria</taxon>
        <taxon>Pseudomonadati</taxon>
        <taxon>Pseudomonadota</taxon>
        <taxon>Gammaproteobacteria</taxon>
        <taxon>Alteromonadales</taxon>
        <taxon>Shewanellaceae</taxon>
        <taxon>Shewanella</taxon>
    </lineage>
</organism>
<keyword evidence="2" id="KW-1185">Reference proteome</keyword>
<reference evidence="1 2" key="1">
    <citation type="submission" date="2024-05" db="EMBL/GenBank/DDBJ databases">
        <title>Genome sequencing of Marine Estuary Bacteria, Shewanella vesiculosa and S. baltica, and Pseudomonas syringae.</title>
        <authorList>
            <person name="Gurung A."/>
            <person name="Maclea K.S."/>
        </authorList>
    </citation>
    <scope>NUCLEOTIDE SEQUENCE [LARGE SCALE GENOMIC DNA]</scope>
    <source>
        <strain evidence="1 2">1A</strain>
    </source>
</reference>